<feature type="compositionally biased region" description="Polar residues" evidence="1">
    <location>
        <begin position="200"/>
        <end position="217"/>
    </location>
</feature>
<organism evidence="2 3">
    <name type="scientific">Chlamydomonas incerta</name>
    <dbReference type="NCBI Taxonomy" id="51695"/>
    <lineage>
        <taxon>Eukaryota</taxon>
        <taxon>Viridiplantae</taxon>
        <taxon>Chlorophyta</taxon>
        <taxon>core chlorophytes</taxon>
        <taxon>Chlorophyceae</taxon>
        <taxon>CS clade</taxon>
        <taxon>Chlamydomonadales</taxon>
        <taxon>Chlamydomonadaceae</taxon>
        <taxon>Chlamydomonas</taxon>
    </lineage>
</organism>
<feature type="compositionally biased region" description="Low complexity" evidence="1">
    <location>
        <begin position="174"/>
        <end position="184"/>
    </location>
</feature>
<dbReference type="SMART" id="SM00015">
    <property type="entry name" value="IQ"/>
    <property type="match status" value="1"/>
</dbReference>
<feature type="region of interest" description="Disordered" evidence="1">
    <location>
        <begin position="361"/>
        <end position="391"/>
    </location>
</feature>
<evidence type="ECO:0000313" key="3">
    <source>
        <dbReference type="Proteomes" id="UP000650467"/>
    </source>
</evidence>
<dbReference type="Proteomes" id="UP000650467">
    <property type="component" value="Unassembled WGS sequence"/>
</dbReference>
<dbReference type="PROSITE" id="PS50096">
    <property type="entry name" value="IQ"/>
    <property type="match status" value="1"/>
</dbReference>
<feature type="region of interest" description="Disordered" evidence="1">
    <location>
        <begin position="416"/>
        <end position="476"/>
    </location>
</feature>
<dbReference type="InterPro" id="IPR000048">
    <property type="entry name" value="IQ_motif_EF-hand-BS"/>
</dbReference>
<reference evidence="2" key="1">
    <citation type="journal article" date="2020" name="bioRxiv">
        <title>Comparative genomics of Chlamydomonas.</title>
        <authorList>
            <person name="Craig R.J."/>
            <person name="Hasan A.R."/>
            <person name="Ness R.W."/>
            <person name="Keightley P.D."/>
        </authorList>
    </citation>
    <scope>NUCLEOTIDE SEQUENCE</scope>
    <source>
        <strain evidence="2">SAG 7.73</strain>
    </source>
</reference>
<feature type="region of interest" description="Disordered" evidence="1">
    <location>
        <begin position="174"/>
        <end position="217"/>
    </location>
</feature>
<dbReference type="CDD" id="cd23767">
    <property type="entry name" value="IQCD"/>
    <property type="match status" value="1"/>
</dbReference>
<comment type="caution">
    <text evidence="2">The sequence shown here is derived from an EMBL/GenBank/DDBJ whole genome shotgun (WGS) entry which is preliminary data.</text>
</comment>
<accession>A0A835W7J7</accession>
<name>A0A835W7J7_CHLIN</name>
<keyword evidence="3" id="KW-1185">Reference proteome</keyword>
<gene>
    <name evidence="2" type="ORF">HXX76_002446</name>
</gene>
<evidence type="ECO:0000256" key="1">
    <source>
        <dbReference type="SAM" id="MobiDB-lite"/>
    </source>
</evidence>
<protein>
    <submittedName>
        <fullName evidence="2">Uncharacterized protein</fullName>
    </submittedName>
</protein>
<dbReference type="EMBL" id="JAEHOC010000004">
    <property type="protein sequence ID" value="KAG2442360.1"/>
    <property type="molecule type" value="Genomic_DNA"/>
</dbReference>
<feature type="compositionally biased region" description="Low complexity" evidence="1">
    <location>
        <begin position="467"/>
        <end position="476"/>
    </location>
</feature>
<dbReference type="Pfam" id="PF00612">
    <property type="entry name" value="IQ"/>
    <property type="match status" value="1"/>
</dbReference>
<feature type="compositionally biased region" description="Gly residues" evidence="1">
    <location>
        <begin position="382"/>
        <end position="391"/>
    </location>
</feature>
<dbReference type="AlphaFoldDB" id="A0A835W7J7"/>
<proteinExistence type="predicted"/>
<sequence length="941" mass="93018">MSLAATQRSSGHLADGGHINGSAWSVASSGVLAASSSPYSAHGCNGLPVPTILPGLSCGSPTLLQGGFRNPVDSATASGAPPSHAASVSSSEAFLMTDVDCGARPSSGHSTDATRAAELTESVRSAAQRAVSAAAVACTISTCSECTNSSGNSIGNSIIHGAISAARPAAAALPPAGPWPADGGSSRGLPQGCSGAAWAPQSQSTSEHAPDSTSDCKSCNAPVSVNCAAGRPAPLTVPAPLPQAAPGWVASQPLAIAAAACGRGGLTALDSPSYARTSEIQIQPLASGSSVEGAPASELLRPRPHRASAPQAAVGPAFAGAAAAASPGGREITIAAAATAASSAASSAAVSTSGAAAAATAAAASPRSGVPPDFTRRSSGGVSSGGRGAGGMGAGGIYRNGVLRGAGGTSIQPDAGAGAAANLRHQPSCASLPSPGGAASPVLPSPPAEARARSSASGGPQTGLGAGATRRGGAAGAKASQITNQFSGAQRHKAAAVIQAAWRGFRIRRLYLRLIVWRLRELQASTSGGGAAGTASAAPAGGRKKAYMVFARRRFLPPAAPELPDVSNFTACGRPSRLIGLQRREWFVMGEPPRAAAAATAGAAAAPAPPPPLRVRVPRRAEVDVMMSEVERILAGGFWRDGGCALSSAAASEAGSDQGLSMYMQARMRQEEREAEEALQMLSFEAPHDFLHKLGSLKERTLGKLGSLGRSLGGALLMAAGSAGFGAGRGHGHGHELGADVEAGAAEGGGGGGLNGWGAGLARSLPRVLHAAAAAASRHTHMFGSLPHHPHTHAHTHTPLHRPSQVPLVPQPGLLQLHPSPLHQPLLLGYGASAGVGVGAGVGAGASFGVAGSSVGSSVGSSIGGGWLAGLGSIAAAAGSTSLGGGQLGEMESWELRMPLLAMVEAQGKAHPEVQLTGAPPPLAINRQRYRERCHVSRPTL</sequence>
<dbReference type="OrthoDB" id="550408at2759"/>
<evidence type="ECO:0000313" key="2">
    <source>
        <dbReference type="EMBL" id="KAG2442360.1"/>
    </source>
</evidence>